<dbReference type="InterPro" id="IPR050327">
    <property type="entry name" value="Proton-linked_MCT"/>
</dbReference>
<accession>A0A8H7EZ50</accession>
<feature type="domain" description="Major facilitator superfamily (MFS) profile" evidence="4">
    <location>
        <begin position="96"/>
        <end position="493"/>
    </location>
</feature>
<evidence type="ECO:0000259" key="4">
    <source>
        <dbReference type="PROSITE" id="PS50850"/>
    </source>
</evidence>
<feature type="transmembrane region" description="Helical" evidence="3">
    <location>
        <begin position="94"/>
        <end position="115"/>
    </location>
</feature>
<dbReference type="EMBL" id="JABXXO010000010">
    <property type="protein sequence ID" value="KAF7768423.1"/>
    <property type="molecule type" value="Genomic_DNA"/>
</dbReference>
<dbReference type="InterPro" id="IPR020846">
    <property type="entry name" value="MFS_dom"/>
</dbReference>
<evidence type="ECO:0000256" key="1">
    <source>
        <dbReference type="ARBA" id="ARBA00004141"/>
    </source>
</evidence>
<feature type="transmembrane region" description="Helical" evidence="3">
    <location>
        <begin position="223"/>
        <end position="241"/>
    </location>
</feature>
<comment type="subcellular location">
    <subcellularLocation>
        <location evidence="1">Membrane</location>
        <topology evidence="1">Multi-pass membrane protein</topology>
    </subcellularLocation>
</comment>
<dbReference type="PANTHER" id="PTHR11360:SF177">
    <property type="entry name" value="RIBOFLAVIN TRANSPORTER MCH5"/>
    <property type="match status" value="1"/>
</dbReference>
<keyword evidence="3" id="KW-1133">Transmembrane helix</keyword>
<dbReference type="PROSITE" id="PS50850">
    <property type="entry name" value="MFS"/>
    <property type="match status" value="1"/>
</dbReference>
<organism evidence="5 6">
    <name type="scientific">Agaricus bisporus var. burnettii</name>
    <dbReference type="NCBI Taxonomy" id="192524"/>
    <lineage>
        <taxon>Eukaryota</taxon>
        <taxon>Fungi</taxon>
        <taxon>Dikarya</taxon>
        <taxon>Basidiomycota</taxon>
        <taxon>Agaricomycotina</taxon>
        <taxon>Agaricomycetes</taxon>
        <taxon>Agaricomycetidae</taxon>
        <taxon>Agaricales</taxon>
        <taxon>Agaricineae</taxon>
        <taxon>Agaricaceae</taxon>
        <taxon>Agaricus</taxon>
    </lineage>
</organism>
<evidence type="ECO:0000256" key="3">
    <source>
        <dbReference type="SAM" id="Phobius"/>
    </source>
</evidence>
<comment type="similarity">
    <text evidence="2">Belongs to the major facilitator superfamily. Monocarboxylate porter (TC 2.A.1.13) family.</text>
</comment>
<dbReference type="Proteomes" id="UP000629468">
    <property type="component" value="Unassembled WGS sequence"/>
</dbReference>
<name>A0A8H7EZ50_AGABI</name>
<sequence>MSRRYAQTRPVKSDLVLILSIWTRDVSRSIGVNGIRPQLTRTHLMQVHEKRDSSSSTIECLSTRTKIMLTPSDSIVSCQSGSWSNGEELPGLRGYLTVFGAFVALLVTFGQMNSFGTFQTWYSNHQLSQKSQSTISWIGSIQFLVFFLAGAPVGRFSDAHGPTVLLMIGSFVFTLSLVLTSISTAYWHYILSQGILFGLGVAFMFYPSLASITTYFTKYRATALGIAAAGTGVGGVVYPIMLQQLFEKIGFAWGTRVSALISGVGCVAATLAVSNCSTQRQDSDGSQIKKSIPYIDTTAFKDPRFLLLTLGSCFVALGLYTPFFYVQEYAEHLGIPPQLAFYVLSTMNAGSIFGRIAPAHLSDTIGHFNLLAPAALLSGLSTLFIWPNVKNMAGLIAFAAIYGFVSGAFISVLTPAVASISERGRVGTRMGMLYSVISVPSLVGSPAAGALLANKSSHPFRHMTIFSGCTVVVGSFVIWGARLTIQKRFLAKV</sequence>
<protein>
    <recommendedName>
        <fullName evidence="4">Major facilitator superfamily (MFS) profile domain-containing protein</fullName>
    </recommendedName>
</protein>
<feature type="transmembrane region" description="Helical" evidence="3">
    <location>
        <begin position="392"/>
        <end position="420"/>
    </location>
</feature>
<proteinExistence type="inferred from homology"/>
<dbReference type="GO" id="GO:0022857">
    <property type="term" value="F:transmembrane transporter activity"/>
    <property type="evidence" value="ECO:0007669"/>
    <property type="project" value="InterPro"/>
</dbReference>
<dbReference type="InterPro" id="IPR036259">
    <property type="entry name" value="MFS_trans_sf"/>
</dbReference>
<gene>
    <name evidence="5" type="ORF">Agabi119p4_7666</name>
</gene>
<feature type="transmembrane region" description="Helical" evidence="3">
    <location>
        <begin position="305"/>
        <end position="327"/>
    </location>
</feature>
<keyword evidence="3" id="KW-0812">Transmembrane</keyword>
<dbReference type="InterPro" id="IPR011701">
    <property type="entry name" value="MFS"/>
</dbReference>
<dbReference type="Pfam" id="PF07690">
    <property type="entry name" value="MFS_1"/>
    <property type="match status" value="1"/>
</dbReference>
<dbReference type="GO" id="GO:0016020">
    <property type="term" value="C:membrane"/>
    <property type="evidence" value="ECO:0007669"/>
    <property type="project" value="UniProtKB-SubCell"/>
</dbReference>
<feature type="transmembrane region" description="Helical" evidence="3">
    <location>
        <begin position="135"/>
        <end position="153"/>
    </location>
</feature>
<reference evidence="5 6" key="1">
    <citation type="journal article" name="Sci. Rep.">
        <title>Telomere-to-telomere assembled and centromere annotated genomes of the two main subspecies of the button mushroom Agaricus bisporus reveal especially polymorphic chromosome ends.</title>
        <authorList>
            <person name="Sonnenberg A.S.M."/>
            <person name="Sedaghat-Telgerd N."/>
            <person name="Lavrijssen B."/>
            <person name="Ohm R.A."/>
            <person name="Hendrickx P.M."/>
            <person name="Scholtmeijer K."/>
            <person name="Baars J.J.P."/>
            <person name="van Peer A."/>
        </authorList>
    </citation>
    <scope>NUCLEOTIDE SEQUENCE [LARGE SCALE GENOMIC DNA]</scope>
    <source>
        <strain evidence="5 6">H119_p4</strain>
    </source>
</reference>
<evidence type="ECO:0000256" key="2">
    <source>
        <dbReference type="ARBA" id="ARBA00006727"/>
    </source>
</evidence>
<comment type="caution">
    <text evidence="5">The sequence shown here is derived from an EMBL/GenBank/DDBJ whole genome shotgun (WGS) entry which is preliminary data.</text>
</comment>
<feature type="transmembrane region" description="Helical" evidence="3">
    <location>
        <begin position="165"/>
        <end position="189"/>
    </location>
</feature>
<feature type="transmembrane region" description="Helical" evidence="3">
    <location>
        <begin position="368"/>
        <end position="386"/>
    </location>
</feature>
<dbReference type="AlphaFoldDB" id="A0A8H7EZ50"/>
<feature type="transmembrane region" description="Helical" evidence="3">
    <location>
        <begin position="253"/>
        <end position="273"/>
    </location>
</feature>
<dbReference type="PANTHER" id="PTHR11360">
    <property type="entry name" value="MONOCARBOXYLATE TRANSPORTER"/>
    <property type="match status" value="1"/>
</dbReference>
<dbReference type="CDD" id="cd17352">
    <property type="entry name" value="MFS_MCT_SLC16"/>
    <property type="match status" value="1"/>
</dbReference>
<dbReference type="SUPFAM" id="SSF103473">
    <property type="entry name" value="MFS general substrate transporter"/>
    <property type="match status" value="1"/>
</dbReference>
<feature type="transmembrane region" description="Helical" evidence="3">
    <location>
        <begin position="195"/>
        <end position="216"/>
    </location>
</feature>
<evidence type="ECO:0000313" key="5">
    <source>
        <dbReference type="EMBL" id="KAF7768423.1"/>
    </source>
</evidence>
<feature type="transmembrane region" description="Helical" evidence="3">
    <location>
        <begin position="432"/>
        <end position="453"/>
    </location>
</feature>
<feature type="transmembrane region" description="Helical" evidence="3">
    <location>
        <begin position="339"/>
        <end position="356"/>
    </location>
</feature>
<keyword evidence="3" id="KW-0472">Membrane</keyword>
<evidence type="ECO:0000313" key="6">
    <source>
        <dbReference type="Proteomes" id="UP000629468"/>
    </source>
</evidence>
<dbReference type="Gene3D" id="1.20.1250.20">
    <property type="entry name" value="MFS general substrate transporter like domains"/>
    <property type="match status" value="1"/>
</dbReference>
<feature type="transmembrane region" description="Helical" evidence="3">
    <location>
        <begin position="465"/>
        <end position="485"/>
    </location>
</feature>